<dbReference type="SUPFAM" id="SSF50677">
    <property type="entry name" value="ValRS/IleRS/LeuRS editing domain"/>
    <property type="match status" value="1"/>
</dbReference>
<accession>A0A934K3F3</accession>
<dbReference type="Gene3D" id="3.90.740.10">
    <property type="entry name" value="Valyl/Leucyl/Isoleucyl-tRNA synthetase, editing domain"/>
    <property type="match status" value="1"/>
</dbReference>
<reference evidence="18 21" key="3">
    <citation type="submission" date="2020-10" db="EMBL/GenBank/DDBJ databases">
        <title>Ca. Dormibacterota MAGs.</title>
        <authorList>
            <person name="Montgomery K."/>
        </authorList>
    </citation>
    <scope>NUCLEOTIDE SEQUENCE [LARGE SCALE GENOMIC DNA]</scope>
    <source>
        <strain evidence="18">SC8812_S17_18</strain>
    </source>
</reference>
<dbReference type="InterPro" id="IPR033709">
    <property type="entry name" value="Anticodon_Ile_ABEc"/>
</dbReference>
<protein>
    <recommendedName>
        <fullName evidence="15">Isoleucine--tRNA ligase</fullName>
        <ecNumber evidence="15">6.1.1.5</ecNumber>
    </recommendedName>
    <alternativeName>
        <fullName evidence="15">Isoleucyl-tRNA synthetase</fullName>
        <shortName evidence="15">IleRS</shortName>
    </alternativeName>
</protein>
<dbReference type="InterPro" id="IPR014729">
    <property type="entry name" value="Rossmann-like_a/b/a_fold"/>
</dbReference>
<evidence type="ECO:0000256" key="13">
    <source>
        <dbReference type="ARBA" id="ARBA00025217"/>
    </source>
</evidence>
<dbReference type="Gene3D" id="3.40.50.620">
    <property type="entry name" value="HUPs"/>
    <property type="match status" value="2"/>
</dbReference>
<keyword evidence="8 15" id="KW-0547">Nucleotide-binding</keyword>
<dbReference type="PANTHER" id="PTHR42780:SF1">
    <property type="entry name" value="ISOLEUCINE--TRNA LIGASE, CYTOPLASMIC"/>
    <property type="match status" value="1"/>
</dbReference>
<evidence type="ECO:0000313" key="20">
    <source>
        <dbReference type="Proteomes" id="UP000248724"/>
    </source>
</evidence>
<evidence type="ECO:0000313" key="21">
    <source>
        <dbReference type="Proteomes" id="UP000606991"/>
    </source>
</evidence>
<keyword evidence="10 15" id="KW-0067">ATP-binding</keyword>
<dbReference type="InterPro" id="IPR001412">
    <property type="entry name" value="aa-tRNA-synth_I_CS"/>
</dbReference>
<evidence type="ECO:0000256" key="8">
    <source>
        <dbReference type="ARBA" id="ARBA00022741"/>
    </source>
</evidence>
<dbReference type="FunFam" id="3.40.50.620:FF:000063">
    <property type="entry name" value="Isoleucine--tRNA ligase"/>
    <property type="match status" value="1"/>
</dbReference>
<dbReference type="EMBL" id="JAEKNS010000146">
    <property type="protein sequence ID" value="MBJ7596068.1"/>
    <property type="molecule type" value="Genomic_DNA"/>
</dbReference>
<evidence type="ECO:0000256" key="11">
    <source>
        <dbReference type="ARBA" id="ARBA00022917"/>
    </source>
</evidence>
<dbReference type="FunFam" id="3.40.50.620:FF:000075">
    <property type="entry name" value="Isoleucine--tRNA ligase"/>
    <property type="match status" value="1"/>
</dbReference>
<reference evidence="19" key="2">
    <citation type="submission" date="2018-05" db="EMBL/GenBank/DDBJ databases">
        <authorList>
            <person name="Ferrari B."/>
        </authorList>
    </citation>
    <scope>NUCLEOTIDE SEQUENCE</scope>
    <source>
        <strain evidence="19">RRmetagenome_bin12</strain>
    </source>
</reference>
<keyword evidence="6 15" id="KW-0436">Ligase</keyword>
<evidence type="ECO:0000256" key="4">
    <source>
        <dbReference type="ARBA" id="ARBA00011245"/>
    </source>
</evidence>
<evidence type="ECO:0000313" key="18">
    <source>
        <dbReference type="EMBL" id="MBJ7596068.1"/>
    </source>
</evidence>
<feature type="domain" description="Aminoacyl-tRNA synthetase class Ia" evidence="16">
    <location>
        <begin position="26"/>
        <end position="644"/>
    </location>
</feature>
<evidence type="ECO:0000256" key="5">
    <source>
        <dbReference type="ARBA" id="ARBA00022490"/>
    </source>
</evidence>
<comment type="cofactor">
    <cofactor evidence="1 15">
        <name>Zn(2+)</name>
        <dbReference type="ChEBI" id="CHEBI:29105"/>
    </cofactor>
</comment>
<dbReference type="EC" id="6.1.1.5" evidence="15"/>
<keyword evidence="5 15" id="KW-0963">Cytoplasm</keyword>
<dbReference type="InterPro" id="IPR009080">
    <property type="entry name" value="tRNAsynth_Ia_anticodon-bd"/>
</dbReference>
<feature type="short sequence motif" description="'KMSKS' region" evidence="15">
    <location>
        <begin position="610"/>
        <end position="614"/>
    </location>
</feature>
<dbReference type="GO" id="GO:0005737">
    <property type="term" value="C:cytoplasm"/>
    <property type="evidence" value="ECO:0007669"/>
    <property type="project" value="UniProtKB-SubCell"/>
</dbReference>
<organism evidence="19 20">
    <name type="scientific">Candidatus Aeolococcus gillhamiae</name>
    <dbReference type="NCBI Taxonomy" id="3127015"/>
    <lineage>
        <taxon>Bacteria</taxon>
        <taxon>Bacillati</taxon>
        <taxon>Candidatus Dormiibacterota</taxon>
        <taxon>Candidatus Dormibacteria</taxon>
        <taxon>Candidatus Aeolococcales</taxon>
        <taxon>Candidatus Aeolococcaceae</taxon>
        <taxon>Candidatus Aeolococcus</taxon>
    </lineage>
</organism>
<keyword evidence="9 15" id="KW-0862">Zinc</keyword>
<dbReference type="SUPFAM" id="SSF47323">
    <property type="entry name" value="Anticodon-binding domain of a subclass of class I aminoacyl-tRNA synthetases"/>
    <property type="match status" value="1"/>
</dbReference>
<reference evidence="19 20" key="1">
    <citation type="journal article" date="2017" name="Nature">
        <title>Atmospheric trace gases support primary production in Antarctic desert surface soil.</title>
        <authorList>
            <person name="Ji M."/>
            <person name="Greening C."/>
            <person name="Vanwonterghem I."/>
            <person name="Carere C.R."/>
            <person name="Bay S.K."/>
            <person name="Steen J.A."/>
            <person name="Montgomery K."/>
            <person name="Lines T."/>
            <person name="Beardall J."/>
            <person name="van Dorst J."/>
            <person name="Snape I."/>
            <person name="Stott M.B."/>
            <person name="Hugenholtz P."/>
            <person name="Ferrari B.C."/>
        </authorList>
    </citation>
    <scope>NUCLEOTIDE SEQUENCE [LARGE SCALE GENOMIC DNA]</scope>
    <source>
        <strain evidence="19">RRmetagenome_bin12</strain>
    </source>
</reference>
<dbReference type="InterPro" id="IPR002301">
    <property type="entry name" value="Ile-tRNA-ligase"/>
</dbReference>
<dbReference type="Pfam" id="PF08264">
    <property type="entry name" value="Anticodon_1"/>
    <property type="match status" value="1"/>
</dbReference>
<accession>A0A2W5Z6E3</accession>
<feature type="binding site" evidence="15">
    <location>
        <position position="613"/>
    </location>
    <ligand>
        <name>ATP</name>
        <dbReference type="ChEBI" id="CHEBI:30616"/>
    </ligand>
</feature>
<keyword evidence="11 15" id="KW-0648">Protein biosynthesis</keyword>
<dbReference type="PANTHER" id="PTHR42780">
    <property type="entry name" value="SOLEUCYL-TRNA SYNTHETASE"/>
    <property type="match status" value="1"/>
</dbReference>
<comment type="subunit">
    <text evidence="4 15">Monomer.</text>
</comment>
<dbReference type="PRINTS" id="PR00984">
    <property type="entry name" value="TRNASYNTHILE"/>
</dbReference>
<evidence type="ECO:0000256" key="14">
    <source>
        <dbReference type="ARBA" id="ARBA00048359"/>
    </source>
</evidence>
<evidence type="ECO:0000256" key="10">
    <source>
        <dbReference type="ARBA" id="ARBA00022840"/>
    </source>
</evidence>
<dbReference type="InterPro" id="IPR013155">
    <property type="entry name" value="M/V/L/I-tRNA-synth_anticd-bd"/>
</dbReference>
<dbReference type="EMBL" id="QHBU01000263">
    <property type="protein sequence ID" value="PZR78306.1"/>
    <property type="molecule type" value="Genomic_DNA"/>
</dbReference>
<dbReference type="Proteomes" id="UP000248724">
    <property type="component" value="Unassembled WGS sequence"/>
</dbReference>
<comment type="catalytic activity">
    <reaction evidence="14 15">
        <text>tRNA(Ile) + L-isoleucine + ATP = L-isoleucyl-tRNA(Ile) + AMP + diphosphate</text>
        <dbReference type="Rhea" id="RHEA:11060"/>
        <dbReference type="Rhea" id="RHEA-COMP:9666"/>
        <dbReference type="Rhea" id="RHEA-COMP:9695"/>
        <dbReference type="ChEBI" id="CHEBI:30616"/>
        <dbReference type="ChEBI" id="CHEBI:33019"/>
        <dbReference type="ChEBI" id="CHEBI:58045"/>
        <dbReference type="ChEBI" id="CHEBI:78442"/>
        <dbReference type="ChEBI" id="CHEBI:78528"/>
        <dbReference type="ChEBI" id="CHEBI:456215"/>
        <dbReference type="EC" id="6.1.1.5"/>
    </reaction>
</comment>
<evidence type="ECO:0000256" key="1">
    <source>
        <dbReference type="ARBA" id="ARBA00001947"/>
    </source>
</evidence>
<evidence type="ECO:0000256" key="9">
    <source>
        <dbReference type="ARBA" id="ARBA00022833"/>
    </source>
</evidence>
<evidence type="ECO:0000313" key="19">
    <source>
        <dbReference type="EMBL" id="PZR78306.1"/>
    </source>
</evidence>
<dbReference type="Proteomes" id="UP000606991">
    <property type="component" value="Unassembled WGS sequence"/>
</dbReference>
<gene>
    <name evidence="15" type="primary">ileS</name>
    <name evidence="19" type="ORF">DLM65_13305</name>
    <name evidence="18" type="ORF">JF886_14650</name>
</gene>
<dbReference type="GO" id="GO:0002161">
    <property type="term" value="F:aminoacyl-tRNA deacylase activity"/>
    <property type="evidence" value="ECO:0007669"/>
    <property type="project" value="InterPro"/>
</dbReference>
<evidence type="ECO:0000259" key="17">
    <source>
        <dbReference type="Pfam" id="PF08264"/>
    </source>
</evidence>
<dbReference type="HAMAP" id="MF_02003">
    <property type="entry name" value="Ile_tRNA_synth_type2"/>
    <property type="match status" value="1"/>
</dbReference>
<sequence>MTVPPSEQPYPEVDPRPHFPTLEEEVLAYWERDQTFAASVEQRSPEREFVFYDGPPFANGLPHYGHLLTGFVKDAVPRYKTMCGYRVSRRFGWDCHGLPAEMEAERELGISGHVAINAYGVDRFNEHCRSSVLRYTQEWRSYVTRQARWVDFDNDYKTMDISYMESVMWAFKQLWERGLIYEGHRVLPYCWECETPLSNFETRLDDAYRPRQDPAVTVKFRLRPLPDDPVPTSLLVWTTTPWTLPSNLAIAVDPTIDYAVFDRDGERWIIGERAAERYAEELAGATRVDTVRGDVLVGRSYTPLFDFFDEEPNSFRLLAADFIAEDEGAGAVHMAPGFGEDDQRLCEANDIRVVVPVDQSGRFTAEVPDWQGLQVFEANPKIVRRLREIGALVRHETFEHSYPHCWRTDTPLIYRAVGSWFVEVTAIKDRALELNQEINWVPAHVRDGAFGKWLAGARDWSISRNRFWGSPIPVWKSDDPAFPRIDVYGSLDEIERDFGVRPADLHRPHIDELTRANPDDPSGRSTMRRVEEVLDCWFESGSMPYAQVHYPFEQERWFASHFPADFIVEYMGQTRAWFYNLHVLATALFDKPAFSNCVVHGVILGNDGQKMSKRLRNYPDPEEMFADHGADAMRWFLLSSPVLRGQDLVADERGIVAGLRQVVIPVWNAYKFFCEYANIDGYRARARSDASGVLDRYILAKTDALVADVVEQMDAYDLDGACQSLLGFIDALNNWYIRRSRERVWTHGMNDDKTDCYDTLHTVLTTFCRLAAPLLPLMTETVYRGLTGARSVHLTDFPKPRSLPSDAELVAAMDAVRDVCSAVLSVRRAANLRVRLPLPSITVAVPDPRLLEAYKELIADEVNVKEVKLIADVDTIARRVLAVNAAVVGPRLGPDAQAVFTAARKGDWRLVEDGLEVAGHRLGTGDFTLAIRPKDESSTRVLESSTGAVSVDLSVTPELEREGLARDVVRLVQSARRDAGLHLADHIHLVVELPAAYAAAVDEHRDYLSSETLAADLEIGVVPPGMSVHETEVAGGVARVGLARVPA</sequence>
<dbReference type="Gene3D" id="1.10.730.10">
    <property type="entry name" value="Isoleucyl-tRNA Synthetase, Domain 1"/>
    <property type="match status" value="1"/>
</dbReference>
<dbReference type="AlphaFoldDB" id="A0A2W5Z6E3"/>
<evidence type="ECO:0000256" key="3">
    <source>
        <dbReference type="ARBA" id="ARBA00007078"/>
    </source>
</evidence>
<dbReference type="GO" id="GO:0004822">
    <property type="term" value="F:isoleucine-tRNA ligase activity"/>
    <property type="evidence" value="ECO:0007669"/>
    <property type="project" value="UniProtKB-UniRule"/>
</dbReference>
<evidence type="ECO:0000256" key="7">
    <source>
        <dbReference type="ARBA" id="ARBA00022723"/>
    </source>
</evidence>
<dbReference type="Pfam" id="PF00133">
    <property type="entry name" value="tRNA-synt_1"/>
    <property type="match status" value="1"/>
</dbReference>
<evidence type="ECO:0000256" key="2">
    <source>
        <dbReference type="ARBA" id="ARBA00004496"/>
    </source>
</evidence>
<comment type="subcellular location">
    <subcellularLocation>
        <location evidence="2 15">Cytoplasm</location>
    </subcellularLocation>
</comment>
<evidence type="ECO:0000259" key="16">
    <source>
        <dbReference type="Pfam" id="PF00133"/>
    </source>
</evidence>
<dbReference type="NCBIfam" id="TIGR00392">
    <property type="entry name" value="ileS"/>
    <property type="match status" value="1"/>
</dbReference>
<evidence type="ECO:0000256" key="12">
    <source>
        <dbReference type="ARBA" id="ARBA00023146"/>
    </source>
</evidence>
<evidence type="ECO:0000256" key="6">
    <source>
        <dbReference type="ARBA" id="ARBA00022598"/>
    </source>
</evidence>
<dbReference type="Pfam" id="PF19302">
    <property type="entry name" value="DUF5915"/>
    <property type="match status" value="1"/>
</dbReference>
<proteinExistence type="inferred from homology"/>
<dbReference type="CDD" id="cd00818">
    <property type="entry name" value="IleRS_core"/>
    <property type="match status" value="1"/>
</dbReference>
<dbReference type="SUPFAM" id="SSF52374">
    <property type="entry name" value="Nucleotidylyl transferase"/>
    <property type="match status" value="1"/>
</dbReference>
<dbReference type="GO" id="GO:0000049">
    <property type="term" value="F:tRNA binding"/>
    <property type="evidence" value="ECO:0007669"/>
    <property type="project" value="InterPro"/>
</dbReference>
<comment type="caution">
    <text evidence="19">The sequence shown here is derived from an EMBL/GenBank/DDBJ whole genome shotgun (WGS) entry which is preliminary data.</text>
</comment>
<dbReference type="InterPro" id="IPR023586">
    <property type="entry name" value="Ile-tRNA-ligase_type2"/>
</dbReference>
<dbReference type="InterPro" id="IPR002300">
    <property type="entry name" value="aa-tRNA-synth_Ia"/>
</dbReference>
<dbReference type="GO" id="GO:0006428">
    <property type="term" value="P:isoleucyl-tRNA aminoacylation"/>
    <property type="evidence" value="ECO:0007669"/>
    <property type="project" value="UniProtKB-UniRule"/>
</dbReference>
<dbReference type="InterPro" id="IPR009008">
    <property type="entry name" value="Val/Leu/Ile-tRNA-synth_edit"/>
</dbReference>
<keyword evidence="7 15" id="KW-0479">Metal-binding</keyword>
<comment type="similarity">
    <text evidence="3 15">Belongs to the class-I aminoacyl-tRNA synthetase family. IleS type 2 subfamily.</text>
</comment>
<keyword evidence="12 15" id="KW-0030">Aminoacyl-tRNA synthetase</keyword>
<dbReference type="GO" id="GO:0005524">
    <property type="term" value="F:ATP binding"/>
    <property type="evidence" value="ECO:0007669"/>
    <property type="project" value="UniProtKB-UniRule"/>
</dbReference>
<comment type="domain">
    <text evidence="15">IleRS has two distinct active sites: one for aminoacylation and one for editing. The misactivated valine is translocated from the active site to the editing site, which sterically excludes the correctly activated isoleucine. The single editing site contains two valyl binding pockets, one specific for each substrate (Val-AMP or Val-tRNA(Ile)).</text>
</comment>
<dbReference type="CDD" id="cd07961">
    <property type="entry name" value="Anticodon_Ia_Ile_ABEc"/>
    <property type="match status" value="1"/>
</dbReference>
<evidence type="ECO:0000256" key="15">
    <source>
        <dbReference type="HAMAP-Rule" id="MF_02003"/>
    </source>
</evidence>
<comment type="function">
    <text evidence="13 15">Catalyzes the attachment of isoleucine to tRNA(Ile). As IleRS can inadvertently accommodate and process structurally similar amino acids such as valine, to avoid such errors it has two additional distinct tRNA(Ile)-dependent editing activities. One activity is designated as 'pretransfer' editing and involves the hydrolysis of activated Val-AMP. The other activity is designated 'posttransfer' editing and involves deacylation of mischarged Val-tRNA(Ile).</text>
</comment>
<feature type="short sequence motif" description="'HIGH' region" evidence="15">
    <location>
        <begin position="56"/>
        <end position="66"/>
    </location>
</feature>
<name>A0A2W5Z6E3_9BACT</name>
<dbReference type="PROSITE" id="PS00178">
    <property type="entry name" value="AA_TRNA_LIGASE_I"/>
    <property type="match status" value="1"/>
</dbReference>
<dbReference type="GO" id="GO:0008270">
    <property type="term" value="F:zinc ion binding"/>
    <property type="evidence" value="ECO:0007669"/>
    <property type="project" value="UniProtKB-UniRule"/>
</dbReference>
<feature type="domain" description="Methionyl/Valyl/Leucyl/Isoleucyl-tRNA synthetase anticodon-binding" evidence="17">
    <location>
        <begin position="695"/>
        <end position="838"/>
    </location>
</feature>